<comment type="similarity">
    <text evidence="1">Belongs to the 11S seed storage protein (globulins) family.</text>
</comment>
<evidence type="ECO:0000256" key="1">
    <source>
        <dbReference type="ARBA" id="ARBA00007178"/>
    </source>
</evidence>
<organism evidence="6 7">
    <name type="scientific">Acacia crassicarpa</name>
    <name type="common">northern wattle</name>
    <dbReference type="NCBI Taxonomy" id="499986"/>
    <lineage>
        <taxon>Eukaryota</taxon>
        <taxon>Viridiplantae</taxon>
        <taxon>Streptophyta</taxon>
        <taxon>Embryophyta</taxon>
        <taxon>Tracheophyta</taxon>
        <taxon>Spermatophyta</taxon>
        <taxon>Magnoliopsida</taxon>
        <taxon>eudicotyledons</taxon>
        <taxon>Gunneridae</taxon>
        <taxon>Pentapetalae</taxon>
        <taxon>rosids</taxon>
        <taxon>fabids</taxon>
        <taxon>Fabales</taxon>
        <taxon>Fabaceae</taxon>
        <taxon>Caesalpinioideae</taxon>
        <taxon>mimosoid clade</taxon>
        <taxon>Acacieae</taxon>
        <taxon>Acacia</taxon>
    </lineage>
</organism>
<dbReference type="InterPro" id="IPR006044">
    <property type="entry name" value="11S_seedstore_pln"/>
</dbReference>
<dbReference type="CDD" id="cd02242">
    <property type="entry name" value="cupin_11S_legumin_N"/>
    <property type="match status" value="1"/>
</dbReference>
<dbReference type="InterPro" id="IPR011051">
    <property type="entry name" value="RmlC_Cupin_sf"/>
</dbReference>
<name>A0AAE1JMT8_9FABA</name>
<dbReference type="EMBL" id="JAWXYG010000014">
    <property type="protein sequence ID" value="KAK4254375.1"/>
    <property type="molecule type" value="Genomic_DNA"/>
</dbReference>
<comment type="caution">
    <text evidence="6">The sequence shown here is derived from an EMBL/GenBank/DDBJ whole genome shotgun (WGS) entry which is preliminary data.</text>
</comment>
<dbReference type="PANTHER" id="PTHR31189:SF45">
    <property type="entry name" value="OS09G0552500 PROTEIN"/>
    <property type="match status" value="1"/>
</dbReference>
<proteinExistence type="inferred from homology"/>
<dbReference type="Proteomes" id="UP001293593">
    <property type="component" value="Unassembled WGS sequence"/>
</dbReference>
<feature type="domain" description="Cupin type-1" evidence="5">
    <location>
        <begin position="193"/>
        <end position="343"/>
    </location>
</feature>
<evidence type="ECO:0000313" key="6">
    <source>
        <dbReference type="EMBL" id="KAK4254375.1"/>
    </source>
</evidence>
<keyword evidence="4" id="KW-1015">Disulfide bond</keyword>
<evidence type="ECO:0000259" key="5">
    <source>
        <dbReference type="SMART" id="SM00835"/>
    </source>
</evidence>
<sequence>MEMNLTPKKAQPMLEGDGGAYYTWSTSQVPLLSKNNVAAGCLKLQPQGFAFPHFSDSSKIGYVLQGTDGVVGMVLPNADKEDVLKLKKGDVIPVPIGAVSWWFNNGESELIIVFLGETSQAQVPGQFTFILLTGTQGVMGGFSSEVITKSYNFTINEANKLTKSQQEPFFLKFEKGQHKIPEPDMDKTKNLVYNIDAAKPDHVVVKNGGLVKTLTESEFPFVGDVGLSVMRVKLEANTIKTPFFLMNPAIQAIYVARGSGKIEIVGLNGKSVLNSQVEAGHLVLVPKFFVSAEIAGEDGMELYSIFTTKRPVFEELAGKPSIWEALSPQVLEVALNVDPNFVKSFLSNLDHTTNIIPPYN</sequence>
<gene>
    <name evidence="6" type="ORF">QN277_009769</name>
</gene>
<dbReference type="InterPro" id="IPR014710">
    <property type="entry name" value="RmlC-like_jellyroll"/>
</dbReference>
<feature type="domain" description="Cupin type-1" evidence="5">
    <location>
        <begin position="3"/>
        <end position="159"/>
    </location>
</feature>
<protein>
    <recommendedName>
        <fullName evidence="5">Cupin type-1 domain-containing protein</fullName>
    </recommendedName>
</protein>
<dbReference type="Gene3D" id="2.60.120.10">
    <property type="entry name" value="Jelly Rolls"/>
    <property type="match status" value="2"/>
</dbReference>
<reference evidence="6" key="1">
    <citation type="submission" date="2023-10" db="EMBL/GenBank/DDBJ databases">
        <title>Chromosome-level genome of the transformable northern wattle, Acacia crassicarpa.</title>
        <authorList>
            <person name="Massaro I."/>
            <person name="Sinha N.R."/>
            <person name="Poethig S."/>
            <person name="Leichty A.R."/>
        </authorList>
    </citation>
    <scope>NUCLEOTIDE SEQUENCE</scope>
    <source>
        <strain evidence="6">Acra3RX</strain>
        <tissue evidence="6">Leaf</tissue>
    </source>
</reference>
<accession>A0AAE1JMT8</accession>
<keyword evidence="2" id="KW-0758">Storage protein</keyword>
<dbReference type="CDD" id="cd02243">
    <property type="entry name" value="cupin_11S_legumin_C"/>
    <property type="match status" value="1"/>
</dbReference>
<keyword evidence="7" id="KW-1185">Reference proteome</keyword>
<dbReference type="InterPro" id="IPR006045">
    <property type="entry name" value="Cupin_1"/>
</dbReference>
<dbReference type="SMART" id="SM00835">
    <property type="entry name" value="Cupin_1"/>
    <property type="match status" value="2"/>
</dbReference>
<evidence type="ECO:0000313" key="7">
    <source>
        <dbReference type="Proteomes" id="UP001293593"/>
    </source>
</evidence>
<dbReference type="GO" id="GO:0045735">
    <property type="term" value="F:nutrient reservoir activity"/>
    <property type="evidence" value="ECO:0007669"/>
    <property type="project" value="UniProtKB-KW"/>
</dbReference>
<dbReference type="PRINTS" id="PR00439">
    <property type="entry name" value="11SGLOBULIN"/>
</dbReference>
<dbReference type="SUPFAM" id="SSF51182">
    <property type="entry name" value="RmlC-like cupins"/>
    <property type="match status" value="1"/>
</dbReference>
<evidence type="ECO:0000256" key="4">
    <source>
        <dbReference type="ARBA" id="ARBA00023157"/>
    </source>
</evidence>
<dbReference type="Pfam" id="PF00190">
    <property type="entry name" value="Cupin_1"/>
    <property type="match status" value="2"/>
</dbReference>
<keyword evidence="3" id="KW-0708">Seed storage protein</keyword>
<evidence type="ECO:0000256" key="3">
    <source>
        <dbReference type="ARBA" id="ARBA00023129"/>
    </source>
</evidence>
<evidence type="ECO:0000256" key="2">
    <source>
        <dbReference type="ARBA" id="ARBA00022761"/>
    </source>
</evidence>
<dbReference type="PANTHER" id="PTHR31189">
    <property type="entry name" value="OS03G0336100 PROTEIN-RELATED"/>
    <property type="match status" value="1"/>
</dbReference>
<dbReference type="InterPro" id="IPR050253">
    <property type="entry name" value="Seed_Storage-Functional"/>
</dbReference>
<dbReference type="AlphaFoldDB" id="A0AAE1JMT8"/>